<evidence type="ECO:0008006" key="3">
    <source>
        <dbReference type="Google" id="ProtNLM"/>
    </source>
</evidence>
<dbReference type="Proteomes" id="UP000014254">
    <property type="component" value="Unassembled WGS sequence"/>
</dbReference>
<sequence length="557" mass="63712">MRQQSYLLYDDSNELWSKLKSDMLNPTVSSFIDMDKPGAITLSDADDLLQFQISKGAPLFSSLFDFAFSHQINDLHEKDDSSVVLRVETSRNTDLSMGQDTLEMLESSGFQYSLEEDNSLMQQEGEQQQGLVFDNIDLADVGYDMMDYDFDKHQQQDISAILNEPSAVQQEAQGDSVFDFPLSAADLQLRKQQDARTHYLSPLNQARHAFIKNEIASFGPIRNASEPPSLIQEEDEEYEQDNLSFSSISTSNLSTILPIEAITEVQATGYRARRMKRMVLENTVLSYANDYTTDRIMRAPIQLHVANLRRETKKQRLARIRTSLRHPSIVFSTVHFNGVLSTEQGVGAPQSYKQNQELAFFNRSRLFVDQIERSRRYDHYRARNTSGSTVSQFNVPGIRQLSHQAPSSGGISIRSNSDVHNTPEMHNLDLDGDMELERVQEENTGIWQQEHQFQPIGDDDMMDYGGDAIDFDMDLNVGFSDDLLQQQQQQTEEEMHKFMEHIKQLPNPFNFNQHFQPAHSCSLVAKSFTNILELASKNQIRVSQTEPYAPIEIHYLF</sequence>
<dbReference type="STRING" id="1220926.S2K1A0"/>
<organism evidence="1 2">
    <name type="scientific">Mucor circinelloides f. circinelloides (strain 1006PhL)</name>
    <name type="common">Mucormycosis agent</name>
    <name type="synonym">Calyptromyces circinelloides</name>
    <dbReference type="NCBI Taxonomy" id="1220926"/>
    <lineage>
        <taxon>Eukaryota</taxon>
        <taxon>Fungi</taxon>
        <taxon>Fungi incertae sedis</taxon>
        <taxon>Mucoromycota</taxon>
        <taxon>Mucoromycotina</taxon>
        <taxon>Mucoromycetes</taxon>
        <taxon>Mucorales</taxon>
        <taxon>Mucorineae</taxon>
        <taxon>Mucoraceae</taxon>
        <taxon>Mucor</taxon>
    </lineage>
</organism>
<dbReference type="VEuPathDB" id="FungiDB:HMPREF1544_07331"/>
<evidence type="ECO:0000313" key="1">
    <source>
        <dbReference type="EMBL" id="EPB85915.1"/>
    </source>
</evidence>
<dbReference type="AlphaFoldDB" id="S2K1A0"/>
<proteinExistence type="predicted"/>
<accession>S2K1A0</accession>
<name>S2K1A0_MUCC1</name>
<dbReference type="OMA" id="HNTPEMH"/>
<reference evidence="2" key="1">
    <citation type="submission" date="2013-05" db="EMBL/GenBank/DDBJ databases">
        <title>The Genome sequence of Mucor circinelloides f. circinelloides 1006PhL.</title>
        <authorList>
            <consortium name="The Broad Institute Genomics Platform"/>
            <person name="Cuomo C."/>
            <person name="Earl A."/>
            <person name="Findley K."/>
            <person name="Lee S.C."/>
            <person name="Walker B."/>
            <person name="Young S."/>
            <person name="Zeng Q."/>
            <person name="Gargeya S."/>
            <person name="Fitzgerald M."/>
            <person name="Haas B."/>
            <person name="Abouelleil A."/>
            <person name="Allen A.W."/>
            <person name="Alvarado L."/>
            <person name="Arachchi H.M."/>
            <person name="Berlin A.M."/>
            <person name="Chapman S.B."/>
            <person name="Gainer-Dewar J."/>
            <person name="Goldberg J."/>
            <person name="Griggs A."/>
            <person name="Gujja S."/>
            <person name="Hansen M."/>
            <person name="Howarth C."/>
            <person name="Imamovic A."/>
            <person name="Ireland A."/>
            <person name="Larimer J."/>
            <person name="McCowan C."/>
            <person name="Murphy C."/>
            <person name="Pearson M."/>
            <person name="Poon T.W."/>
            <person name="Priest M."/>
            <person name="Roberts A."/>
            <person name="Saif S."/>
            <person name="Shea T."/>
            <person name="Sisk P."/>
            <person name="Sykes S."/>
            <person name="Wortman J."/>
            <person name="Nusbaum C."/>
            <person name="Birren B."/>
        </authorList>
    </citation>
    <scope>NUCLEOTIDE SEQUENCE [LARGE SCALE GENOMIC DNA]</scope>
    <source>
        <strain evidence="2">1006PhL</strain>
    </source>
</reference>
<gene>
    <name evidence="1" type="ORF">HMPREF1544_07331</name>
</gene>
<keyword evidence="2" id="KW-1185">Reference proteome</keyword>
<dbReference type="InParanoid" id="S2K1A0"/>
<evidence type="ECO:0000313" key="2">
    <source>
        <dbReference type="Proteomes" id="UP000014254"/>
    </source>
</evidence>
<dbReference type="OrthoDB" id="2286077at2759"/>
<dbReference type="EMBL" id="KE124001">
    <property type="protein sequence ID" value="EPB85915.1"/>
    <property type="molecule type" value="Genomic_DNA"/>
</dbReference>
<protein>
    <recommendedName>
        <fullName evidence="3">Rad21/Rec8-like protein C-terminal eukaryotic domain-containing protein</fullName>
    </recommendedName>
</protein>